<gene>
    <name evidence="4" type="ORF">GF339_10080</name>
</gene>
<keyword evidence="2" id="KW-0472">Membrane</keyword>
<keyword evidence="2" id="KW-1133">Transmembrane helix</keyword>
<evidence type="ECO:0000259" key="3">
    <source>
        <dbReference type="PROSITE" id="PS50234"/>
    </source>
</evidence>
<evidence type="ECO:0000256" key="2">
    <source>
        <dbReference type="SAM" id="Phobius"/>
    </source>
</evidence>
<dbReference type="PANTHER" id="PTHR10579">
    <property type="entry name" value="CALCIUM-ACTIVATED CHLORIDE CHANNEL REGULATOR"/>
    <property type="match status" value="1"/>
</dbReference>
<evidence type="ECO:0000256" key="1">
    <source>
        <dbReference type="SAM" id="MobiDB-lite"/>
    </source>
</evidence>
<protein>
    <submittedName>
        <fullName evidence="4">VWA domain-containing protein</fullName>
    </submittedName>
</protein>
<sequence length="488" mass="52939">MNPSIRGEHTMQREQIKSGILAGFFVIVIAVALGSLPGSPLFSTPMPPQQQPTFSGGNGPLNVSAQLVQDKIFSGGDGTASLSLTMAADDVFAPDNGQTLPVDMVIVLDQSGSMRGQKLDYAKQAILTLLSRLGETDRFALLGYADHVWTYAALNNVTATQRQHLHRLISNLSAGGNTNLGGGLQQGIAALLNAPRQGHVEKVILISDGLANRGIIAPEALGSMASLAVEEEFAVSTVGVGHDFNEQVMTTIADRGAGNYYYLAHPSTFAEIFRQEFESSQTVAARAVEITLALPDGISLLNASGYPITTTPHHATVHPGDLLSGQTRTFYLTLQLPTHAETSYTFSDISVRYLHQGTTYTATLADPFQIACVPNPDDALSSIDQRRWEEKVLQEDFNALREQVAVDLKAGKQEEALQRIDQYHTQQQIMNSEVGSATVATHLDEELEELRDFVEQTFSGSPQAVEQQQKANAKALQYEGYKERRAKN</sequence>
<feature type="compositionally biased region" description="Polar residues" evidence="1">
    <location>
        <begin position="460"/>
        <end position="471"/>
    </location>
</feature>
<proteinExistence type="predicted"/>
<dbReference type="InterPro" id="IPR036465">
    <property type="entry name" value="vWFA_dom_sf"/>
</dbReference>
<dbReference type="Gene3D" id="3.40.50.410">
    <property type="entry name" value="von Willebrand factor, type A domain"/>
    <property type="match status" value="1"/>
</dbReference>
<feature type="region of interest" description="Disordered" evidence="1">
    <location>
        <begin position="460"/>
        <end position="488"/>
    </location>
</feature>
<dbReference type="EMBL" id="WJJP01000319">
    <property type="protein sequence ID" value="MBD3324922.1"/>
    <property type="molecule type" value="Genomic_DNA"/>
</dbReference>
<feature type="transmembrane region" description="Helical" evidence="2">
    <location>
        <begin position="20"/>
        <end position="42"/>
    </location>
</feature>
<dbReference type="SUPFAM" id="SSF53300">
    <property type="entry name" value="vWA-like"/>
    <property type="match status" value="1"/>
</dbReference>
<comment type="caution">
    <text evidence="4">The sequence shown here is derived from an EMBL/GenBank/DDBJ whole genome shotgun (WGS) entry which is preliminary data.</text>
</comment>
<dbReference type="Proteomes" id="UP000649604">
    <property type="component" value="Unassembled WGS sequence"/>
</dbReference>
<dbReference type="AlphaFoldDB" id="A0A9D5JVY3"/>
<feature type="domain" description="VWFA" evidence="3">
    <location>
        <begin position="103"/>
        <end position="277"/>
    </location>
</feature>
<dbReference type="InterPro" id="IPR002035">
    <property type="entry name" value="VWF_A"/>
</dbReference>
<dbReference type="PANTHER" id="PTHR10579:SF43">
    <property type="entry name" value="ZINC FINGER (C3HC4-TYPE RING FINGER) FAMILY PROTEIN"/>
    <property type="match status" value="1"/>
</dbReference>
<evidence type="ECO:0000313" key="4">
    <source>
        <dbReference type="EMBL" id="MBD3324922.1"/>
    </source>
</evidence>
<dbReference type="SMART" id="SM00327">
    <property type="entry name" value="VWA"/>
    <property type="match status" value="1"/>
</dbReference>
<evidence type="ECO:0000313" key="5">
    <source>
        <dbReference type="Proteomes" id="UP000649604"/>
    </source>
</evidence>
<dbReference type="Pfam" id="PF00092">
    <property type="entry name" value="VWA"/>
    <property type="match status" value="1"/>
</dbReference>
<accession>A0A9D5JVY3</accession>
<organism evidence="4 5">
    <name type="scientific">candidate division KSB3 bacterium</name>
    <dbReference type="NCBI Taxonomy" id="2044937"/>
    <lineage>
        <taxon>Bacteria</taxon>
        <taxon>candidate division KSB3</taxon>
    </lineage>
</organism>
<keyword evidence="2" id="KW-0812">Transmembrane</keyword>
<dbReference type="InterPro" id="IPR051266">
    <property type="entry name" value="CLCR"/>
</dbReference>
<reference evidence="4" key="1">
    <citation type="submission" date="2019-11" db="EMBL/GenBank/DDBJ databases">
        <title>Microbial mats filling the niche in hypersaline microbial mats.</title>
        <authorList>
            <person name="Wong H.L."/>
            <person name="Macleod F.I."/>
            <person name="White R.A. III"/>
            <person name="Burns B.P."/>
        </authorList>
    </citation>
    <scope>NUCLEOTIDE SEQUENCE</scope>
    <source>
        <strain evidence="4">Rbin_158</strain>
    </source>
</reference>
<dbReference type="PROSITE" id="PS50234">
    <property type="entry name" value="VWFA"/>
    <property type="match status" value="1"/>
</dbReference>
<name>A0A9D5JVY3_9BACT</name>